<comment type="caution">
    <text evidence="14">The sequence shown here is derived from an EMBL/GenBank/DDBJ whole genome shotgun (WGS) entry which is preliminary data.</text>
</comment>
<evidence type="ECO:0000256" key="12">
    <source>
        <dbReference type="RuleBase" id="RU363032"/>
    </source>
</evidence>
<name>A0ABS7RCA1_9HYPH</name>
<evidence type="ECO:0000256" key="6">
    <source>
        <dbReference type="ARBA" id="ARBA00022519"/>
    </source>
</evidence>
<evidence type="ECO:0000256" key="2">
    <source>
        <dbReference type="ARBA" id="ARBA00009306"/>
    </source>
</evidence>
<keyword evidence="4 12" id="KW-0813">Transport</keyword>
<dbReference type="Gene3D" id="1.10.3720.10">
    <property type="entry name" value="MetI-like"/>
    <property type="match status" value="1"/>
</dbReference>
<feature type="transmembrane region" description="Helical" evidence="12">
    <location>
        <begin position="12"/>
        <end position="32"/>
    </location>
</feature>
<dbReference type="EMBL" id="JAHSQO010000006">
    <property type="protein sequence ID" value="MBY8918542.1"/>
    <property type="molecule type" value="Genomic_DNA"/>
</dbReference>
<feature type="transmembrane region" description="Helical" evidence="12">
    <location>
        <begin position="108"/>
        <end position="129"/>
    </location>
</feature>
<feature type="transmembrane region" description="Helical" evidence="12">
    <location>
        <begin position="265"/>
        <end position="284"/>
    </location>
</feature>
<dbReference type="PANTHER" id="PTHR43227">
    <property type="entry name" value="BLL4140 PROTEIN"/>
    <property type="match status" value="1"/>
</dbReference>
<keyword evidence="15" id="KW-1185">Reference proteome</keyword>
<comment type="subcellular location">
    <subcellularLocation>
        <location evidence="1">Cell inner membrane</location>
        <topology evidence="1">Multi-pass membrane protein</topology>
    </subcellularLocation>
    <subcellularLocation>
        <location evidence="12">Cell membrane</location>
        <topology evidence="12">Multi-pass membrane protein</topology>
    </subcellularLocation>
</comment>
<evidence type="ECO:0000256" key="9">
    <source>
        <dbReference type="ARBA" id="ARBA00023136"/>
    </source>
</evidence>
<evidence type="ECO:0000256" key="1">
    <source>
        <dbReference type="ARBA" id="ARBA00004429"/>
    </source>
</evidence>
<comment type="function">
    <text evidence="10">Part of the ABC transporter complex UgpBAEC involved in sn-glycerol-3-phosphate (G3P) import. Probably responsible for the translocation of the substrate across the membrane.</text>
</comment>
<dbReference type="InterPro" id="IPR035906">
    <property type="entry name" value="MetI-like_sf"/>
</dbReference>
<sequence>MQKRAYFKANWLAYLFIAPQLLIIFVFFYWPASQAMYWAFTLEQPFGGGNQWVGLDNFKAVFSDETYWASIWRSIVFAVLSTGLAMSIALVLALFADRQLRGYRFFRVGMIWPYAIAAPAAALAFRFLFNPQSGVFAYLNTLSPGLWNPALSGVDAMTAIIITQAWKQVSYSFIFFLAGLQSIPRSLIEAGSMDGARVMRRMLDLQLPLLAPTIFFLLVINMTDSFTDSFGIVDILTEGGPARATELMVYKIYVDGFQGLDYSGAAAQSLVLMGLVILMTFFQFRFIERRVHYT</sequence>
<dbReference type="PROSITE" id="PS50928">
    <property type="entry name" value="ABC_TM1"/>
    <property type="match status" value="1"/>
</dbReference>
<dbReference type="InterPro" id="IPR050809">
    <property type="entry name" value="UgpAE/MalFG_permease"/>
</dbReference>
<keyword evidence="5" id="KW-1003">Cell membrane</keyword>
<gene>
    <name evidence="14" type="ORF">KVG22_18200</name>
</gene>
<accession>A0ABS7RCA1</accession>
<dbReference type="InterPro" id="IPR000515">
    <property type="entry name" value="MetI-like"/>
</dbReference>
<keyword evidence="14" id="KW-0614">Plasmid</keyword>
<evidence type="ECO:0000256" key="5">
    <source>
        <dbReference type="ARBA" id="ARBA00022475"/>
    </source>
</evidence>
<proteinExistence type="inferred from homology"/>
<feature type="transmembrane region" description="Helical" evidence="12">
    <location>
        <begin position="156"/>
        <end position="180"/>
    </location>
</feature>
<evidence type="ECO:0000256" key="8">
    <source>
        <dbReference type="ARBA" id="ARBA00022989"/>
    </source>
</evidence>
<dbReference type="RefSeq" id="WP_223006426.1">
    <property type="nucleotide sequence ID" value="NZ_JAHSQO010000006.1"/>
</dbReference>
<evidence type="ECO:0000259" key="13">
    <source>
        <dbReference type="PROSITE" id="PS50928"/>
    </source>
</evidence>
<evidence type="ECO:0000256" key="3">
    <source>
        <dbReference type="ARBA" id="ARBA00011557"/>
    </source>
</evidence>
<dbReference type="CDD" id="cd06261">
    <property type="entry name" value="TM_PBP2"/>
    <property type="match status" value="1"/>
</dbReference>
<protein>
    <recommendedName>
        <fullName evidence="11">sn-glycerol-3-phosphate transport system permease protein UgpA</fullName>
    </recommendedName>
</protein>
<evidence type="ECO:0000313" key="15">
    <source>
        <dbReference type="Proteomes" id="UP000777661"/>
    </source>
</evidence>
<keyword evidence="9 12" id="KW-0472">Membrane</keyword>
<reference evidence="14 15" key="1">
    <citation type="submission" date="2021-06" db="EMBL/GenBank/DDBJ databases">
        <title>Nitratireductor porphyridii sp. nov., isolated from a small marine red alga, Porphyridium purpureum in South Korea.</title>
        <authorList>
            <person name="Kim K.H."/>
            <person name="Kristyanto S."/>
            <person name="Jeon C.O."/>
        </authorList>
    </citation>
    <scope>NUCLEOTIDE SEQUENCE [LARGE SCALE GENOMIC DNA]</scope>
    <source>
        <strain evidence="14 15">R6</strain>
        <plasmid evidence="14">pR6_1</plasmid>
    </source>
</reference>
<dbReference type="Proteomes" id="UP000777661">
    <property type="component" value="Unassembled WGS sequence"/>
</dbReference>
<dbReference type="SUPFAM" id="SSF161098">
    <property type="entry name" value="MetI-like"/>
    <property type="match status" value="1"/>
</dbReference>
<evidence type="ECO:0000256" key="11">
    <source>
        <dbReference type="ARBA" id="ARBA00040780"/>
    </source>
</evidence>
<keyword evidence="7 12" id="KW-0812">Transmembrane</keyword>
<dbReference type="Pfam" id="PF00528">
    <property type="entry name" value="BPD_transp_1"/>
    <property type="match status" value="1"/>
</dbReference>
<organism evidence="14 15">
    <name type="scientific">Nitratireductor rhodophyticola</name>
    <dbReference type="NCBI Taxonomy" id="2854036"/>
    <lineage>
        <taxon>Bacteria</taxon>
        <taxon>Pseudomonadati</taxon>
        <taxon>Pseudomonadota</taxon>
        <taxon>Alphaproteobacteria</taxon>
        <taxon>Hyphomicrobiales</taxon>
        <taxon>Phyllobacteriaceae</taxon>
        <taxon>Nitratireductor</taxon>
    </lineage>
</organism>
<comment type="similarity">
    <text evidence="2 12">Belongs to the binding-protein-dependent transport system permease family.</text>
</comment>
<feature type="transmembrane region" description="Helical" evidence="12">
    <location>
        <begin position="201"/>
        <end position="220"/>
    </location>
</feature>
<keyword evidence="8 12" id="KW-1133">Transmembrane helix</keyword>
<comment type="subunit">
    <text evidence="3">The complex is composed of two ATP-binding proteins (UgpC), two transmembrane proteins (UgpA and UgpE) and a solute-binding protein (UgpB).</text>
</comment>
<keyword evidence="6" id="KW-0997">Cell inner membrane</keyword>
<evidence type="ECO:0000256" key="7">
    <source>
        <dbReference type="ARBA" id="ARBA00022692"/>
    </source>
</evidence>
<feature type="domain" description="ABC transmembrane type-1" evidence="13">
    <location>
        <begin position="71"/>
        <end position="283"/>
    </location>
</feature>
<geneLocation type="plasmid" evidence="14">
    <name>pR6_1</name>
</geneLocation>
<feature type="transmembrane region" description="Helical" evidence="12">
    <location>
        <begin position="71"/>
        <end position="96"/>
    </location>
</feature>
<evidence type="ECO:0000256" key="4">
    <source>
        <dbReference type="ARBA" id="ARBA00022448"/>
    </source>
</evidence>
<dbReference type="PANTHER" id="PTHR43227:SF9">
    <property type="entry name" value="SN-GLYCEROL-3-PHOSPHATE TRANSPORT SYSTEM PERMEASE PROTEIN UGPA"/>
    <property type="match status" value="1"/>
</dbReference>
<evidence type="ECO:0000256" key="10">
    <source>
        <dbReference type="ARBA" id="ARBA00037054"/>
    </source>
</evidence>
<evidence type="ECO:0000313" key="14">
    <source>
        <dbReference type="EMBL" id="MBY8918542.1"/>
    </source>
</evidence>